<dbReference type="EMBL" id="KZ503042">
    <property type="protein sequence ID" value="PKU68869.1"/>
    <property type="molecule type" value="Genomic_DNA"/>
</dbReference>
<accession>A0A2I0VZQ1</accession>
<evidence type="ECO:0000313" key="2">
    <source>
        <dbReference type="EMBL" id="PKU68869.1"/>
    </source>
</evidence>
<evidence type="ECO:0000256" key="1">
    <source>
        <dbReference type="SAM" id="MobiDB-lite"/>
    </source>
</evidence>
<dbReference type="Proteomes" id="UP000233837">
    <property type="component" value="Unassembled WGS sequence"/>
</dbReference>
<evidence type="ECO:0000313" key="3">
    <source>
        <dbReference type="Proteomes" id="UP000233837"/>
    </source>
</evidence>
<reference evidence="2 3" key="1">
    <citation type="journal article" date="2016" name="Sci. Rep.">
        <title>The Dendrobium catenatum Lindl. genome sequence provides insights into polysaccharide synthase, floral development and adaptive evolution.</title>
        <authorList>
            <person name="Zhang G.Q."/>
            <person name="Xu Q."/>
            <person name="Bian C."/>
            <person name="Tsai W.C."/>
            <person name="Yeh C.M."/>
            <person name="Liu K.W."/>
            <person name="Yoshida K."/>
            <person name="Zhang L.S."/>
            <person name="Chang S.B."/>
            <person name="Chen F."/>
            <person name="Shi Y."/>
            <person name="Su Y.Y."/>
            <person name="Zhang Y.Q."/>
            <person name="Chen L.J."/>
            <person name="Yin Y."/>
            <person name="Lin M."/>
            <person name="Huang H."/>
            <person name="Deng H."/>
            <person name="Wang Z.W."/>
            <person name="Zhu S.L."/>
            <person name="Zhao X."/>
            <person name="Deng C."/>
            <person name="Niu S.C."/>
            <person name="Huang J."/>
            <person name="Wang M."/>
            <person name="Liu G.H."/>
            <person name="Yang H.J."/>
            <person name="Xiao X.J."/>
            <person name="Hsiao Y.Y."/>
            <person name="Wu W.L."/>
            <person name="Chen Y.Y."/>
            <person name="Mitsuda N."/>
            <person name="Ohme-Takagi M."/>
            <person name="Luo Y.B."/>
            <person name="Van de Peer Y."/>
            <person name="Liu Z.J."/>
        </authorList>
    </citation>
    <scope>NUCLEOTIDE SEQUENCE [LARGE SCALE GENOMIC DNA]</scope>
    <source>
        <tissue evidence="2">The whole plant</tissue>
    </source>
</reference>
<protein>
    <submittedName>
        <fullName evidence="2">Uncharacterized protein</fullName>
    </submittedName>
</protein>
<proteinExistence type="predicted"/>
<gene>
    <name evidence="2" type="ORF">MA16_Dca010613</name>
</gene>
<name>A0A2I0VZQ1_9ASPA</name>
<reference evidence="2 3" key="2">
    <citation type="journal article" date="2017" name="Nature">
        <title>The Apostasia genome and the evolution of orchids.</title>
        <authorList>
            <person name="Zhang G.Q."/>
            <person name="Liu K.W."/>
            <person name="Li Z."/>
            <person name="Lohaus R."/>
            <person name="Hsiao Y.Y."/>
            <person name="Niu S.C."/>
            <person name="Wang J.Y."/>
            <person name="Lin Y.C."/>
            <person name="Xu Q."/>
            <person name="Chen L.J."/>
            <person name="Yoshida K."/>
            <person name="Fujiwara S."/>
            <person name="Wang Z.W."/>
            <person name="Zhang Y.Q."/>
            <person name="Mitsuda N."/>
            <person name="Wang M."/>
            <person name="Liu G.H."/>
            <person name="Pecoraro L."/>
            <person name="Huang H.X."/>
            <person name="Xiao X.J."/>
            <person name="Lin M."/>
            <person name="Wu X.Y."/>
            <person name="Wu W.L."/>
            <person name="Chen Y.Y."/>
            <person name="Chang S.B."/>
            <person name="Sakamoto S."/>
            <person name="Ohme-Takagi M."/>
            <person name="Yagi M."/>
            <person name="Zeng S.J."/>
            <person name="Shen C.Y."/>
            <person name="Yeh C.M."/>
            <person name="Luo Y.B."/>
            <person name="Tsai W.C."/>
            <person name="Van de Peer Y."/>
            <person name="Liu Z.J."/>
        </authorList>
    </citation>
    <scope>NUCLEOTIDE SEQUENCE [LARGE SCALE GENOMIC DNA]</scope>
    <source>
        <tissue evidence="2">The whole plant</tissue>
    </source>
</reference>
<dbReference type="AlphaFoldDB" id="A0A2I0VZQ1"/>
<keyword evidence="3" id="KW-1185">Reference proteome</keyword>
<sequence length="248" mass="26819">MERETCEGEFVRDFTKVAPRKILSCLLRSSSLVLGGSREVYFSNQSRFSTCFRKKQKKLGSLPHRCRLKRGGLSHPKNSIDFIGNGKAVLKEIMDEMPNFSVFKNNLNKAGQSYKDDSVLVDLQPDLKMANKVRMENEEDTSPGLKKSNRKESSAVGNYGVCDHLSDVMINTNAYVMEGVSALDGALSLIIVEKSPSSCGSGETLLDNVEGQCGINLVVDDGSTDLGGSTAVSPITESVTPVGVLASS</sequence>
<feature type="region of interest" description="Disordered" evidence="1">
    <location>
        <begin position="133"/>
        <end position="152"/>
    </location>
</feature>
<organism evidence="2 3">
    <name type="scientific">Dendrobium catenatum</name>
    <dbReference type="NCBI Taxonomy" id="906689"/>
    <lineage>
        <taxon>Eukaryota</taxon>
        <taxon>Viridiplantae</taxon>
        <taxon>Streptophyta</taxon>
        <taxon>Embryophyta</taxon>
        <taxon>Tracheophyta</taxon>
        <taxon>Spermatophyta</taxon>
        <taxon>Magnoliopsida</taxon>
        <taxon>Liliopsida</taxon>
        <taxon>Asparagales</taxon>
        <taxon>Orchidaceae</taxon>
        <taxon>Epidendroideae</taxon>
        <taxon>Malaxideae</taxon>
        <taxon>Dendrobiinae</taxon>
        <taxon>Dendrobium</taxon>
    </lineage>
</organism>